<name>A0A5C7B0K7_9BACT</name>
<dbReference type="Proteomes" id="UP000321935">
    <property type="component" value="Unassembled WGS sequence"/>
</dbReference>
<organism evidence="2 3">
    <name type="scientific">Algoriphagus aquimarinus</name>
    <dbReference type="NCBI Taxonomy" id="237018"/>
    <lineage>
        <taxon>Bacteria</taxon>
        <taxon>Pseudomonadati</taxon>
        <taxon>Bacteroidota</taxon>
        <taxon>Cytophagia</taxon>
        <taxon>Cytophagales</taxon>
        <taxon>Cyclobacteriaceae</taxon>
        <taxon>Algoriphagus</taxon>
    </lineage>
</organism>
<proteinExistence type="predicted"/>
<feature type="transmembrane region" description="Helical" evidence="1">
    <location>
        <begin position="116"/>
        <end position="134"/>
    </location>
</feature>
<accession>A0A5C7B0K7</accession>
<evidence type="ECO:0000256" key="1">
    <source>
        <dbReference type="SAM" id="Phobius"/>
    </source>
</evidence>
<evidence type="ECO:0000313" key="3">
    <source>
        <dbReference type="Proteomes" id="UP000321935"/>
    </source>
</evidence>
<feature type="transmembrane region" description="Helical" evidence="1">
    <location>
        <begin position="91"/>
        <end position="110"/>
    </location>
</feature>
<evidence type="ECO:0000313" key="2">
    <source>
        <dbReference type="EMBL" id="TXE14004.1"/>
    </source>
</evidence>
<comment type="caution">
    <text evidence="2">The sequence shown here is derived from an EMBL/GenBank/DDBJ whole genome shotgun (WGS) entry which is preliminary data.</text>
</comment>
<dbReference type="AlphaFoldDB" id="A0A5C7B0K7"/>
<dbReference type="RefSeq" id="WP_146914266.1">
    <property type="nucleotide sequence ID" value="NZ_VORW01000001.1"/>
</dbReference>
<keyword evidence="1" id="KW-0812">Transmembrane</keyword>
<keyword evidence="1" id="KW-1133">Transmembrane helix</keyword>
<dbReference type="EMBL" id="VORW01000001">
    <property type="protein sequence ID" value="TXE14004.1"/>
    <property type="molecule type" value="Genomic_DNA"/>
</dbReference>
<gene>
    <name evidence="2" type="ORF">ESV85_00120</name>
</gene>
<keyword evidence="1" id="KW-0472">Membrane</keyword>
<reference evidence="2 3" key="1">
    <citation type="submission" date="2019-08" db="EMBL/GenBank/DDBJ databases">
        <title>Genomes sequence of Algoriphagus aquimarinus ACAM450.</title>
        <authorList>
            <person name="Bowman J.P."/>
        </authorList>
    </citation>
    <scope>NUCLEOTIDE SEQUENCE [LARGE SCALE GENOMIC DNA]</scope>
    <source>
        <strain evidence="2 3">ACAM 450</strain>
    </source>
</reference>
<sequence length="151" mass="15910">MPISSLSLRHSSNPKLAKAVQSLNSLLDAIGQKNIPQYTEAHINEIVAGINNFPGPAPQLVKQITASQASILKLLEKEVGLISKNHFQLQWLALGMAAFGIPMGVVFGAVLGNMAFIGIGLPIGLAIGIAVETSKDAEAAKQGKQLDWSSN</sequence>
<dbReference type="OrthoDB" id="769130at2"/>
<evidence type="ECO:0008006" key="4">
    <source>
        <dbReference type="Google" id="ProtNLM"/>
    </source>
</evidence>
<protein>
    <recommendedName>
        <fullName evidence="4">Glycine zipper family protein</fullName>
    </recommendedName>
</protein>